<protein>
    <submittedName>
        <fullName evidence="1">Uncharacterized protein</fullName>
    </submittedName>
</protein>
<name>A0A846RVH6_9MICC</name>
<comment type="caution">
    <text evidence="1">The sequence shown here is derived from an EMBL/GenBank/DDBJ whole genome shotgun (WGS) entry which is preliminary data.</text>
</comment>
<evidence type="ECO:0000313" key="1">
    <source>
        <dbReference type="EMBL" id="NJC24482.1"/>
    </source>
</evidence>
<proteinExistence type="predicted"/>
<dbReference type="AlphaFoldDB" id="A0A846RVH6"/>
<keyword evidence="2" id="KW-1185">Reference proteome</keyword>
<dbReference type="Proteomes" id="UP000547458">
    <property type="component" value="Unassembled WGS sequence"/>
</dbReference>
<accession>A0A846RVH6</accession>
<evidence type="ECO:0000313" key="2">
    <source>
        <dbReference type="Proteomes" id="UP000547458"/>
    </source>
</evidence>
<reference evidence="1 2" key="1">
    <citation type="submission" date="2020-03" db="EMBL/GenBank/DDBJ databases">
        <title>Sequencing the genomes of 1000 actinobacteria strains.</title>
        <authorList>
            <person name="Klenk H.-P."/>
        </authorList>
    </citation>
    <scope>NUCLEOTIDE SEQUENCE [LARGE SCALE GENOMIC DNA]</scope>
    <source>
        <strain evidence="1 2">DSM 16403</strain>
    </source>
</reference>
<gene>
    <name evidence="1" type="ORF">BJ994_003558</name>
</gene>
<sequence>MMVGYIQEQTTAGLRSRVNGYVSSHELMGLGHELVSETTNSNSDWLSSSHDRESDLTIRLDHVWVVLPRPRRRSR</sequence>
<dbReference type="EMBL" id="JAATJL010000001">
    <property type="protein sequence ID" value="NJC24482.1"/>
    <property type="molecule type" value="Genomic_DNA"/>
</dbReference>
<organism evidence="1 2">
    <name type="scientific">Arthrobacter pigmenti</name>
    <dbReference type="NCBI Taxonomy" id="271432"/>
    <lineage>
        <taxon>Bacteria</taxon>
        <taxon>Bacillati</taxon>
        <taxon>Actinomycetota</taxon>
        <taxon>Actinomycetes</taxon>
        <taxon>Micrococcales</taxon>
        <taxon>Micrococcaceae</taxon>
        <taxon>Arthrobacter</taxon>
    </lineage>
</organism>